<evidence type="ECO:0000256" key="1">
    <source>
        <dbReference type="ARBA" id="ARBA00022448"/>
    </source>
</evidence>
<dbReference type="Gene3D" id="3.40.50.300">
    <property type="entry name" value="P-loop containing nucleotide triphosphate hydrolases"/>
    <property type="match status" value="1"/>
</dbReference>
<dbReference type="InterPro" id="IPR003593">
    <property type="entry name" value="AAA+_ATPase"/>
</dbReference>
<keyword evidence="2" id="KW-0547">Nucleotide-binding</keyword>
<evidence type="ECO:0000256" key="2">
    <source>
        <dbReference type="ARBA" id="ARBA00022741"/>
    </source>
</evidence>
<dbReference type="AlphaFoldDB" id="A0A832G710"/>
<comment type="caution">
    <text evidence="5">The sequence shown here is derived from an EMBL/GenBank/DDBJ whole genome shotgun (WGS) entry which is preliminary data.</text>
</comment>
<organism evidence="5">
    <name type="scientific">Ignavibacterium album</name>
    <dbReference type="NCBI Taxonomy" id="591197"/>
    <lineage>
        <taxon>Bacteria</taxon>
        <taxon>Pseudomonadati</taxon>
        <taxon>Ignavibacteriota</taxon>
        <taxon>Ignavibacteria</taxon>
        <taxon>Ignavibacteriales</taxon>
        <taxon>Ignavibacteriaceae</taxon>
        <taxon>Ignavibacterium</taxon>
    </lineage>
</organism>
<dbReference type="InterPro" id="IPR050319">
    <property type="entry name" value="ABC_transp_ATP-bind"/>
</dbReference>
<dbReference type="EMBL" id="DSVI01000010">
    <property type="protein sequence ID" value="HGT48115.1"/>
    <property type="molecule type" value="Genomic_DNA"/>
</dbReference>
<dbReference type="GO" id="GO:0016887">
    <property type="term" value="F:ATP hydrolysis activity"/>
    <property type="evidence" value="ECO:0007669"/>
    <property type="project" value="InterPro"/>
</dbReference>
<dbReference type="Pfam" id="PF00005">
    <property type="entry name" value="ABC_tran"/>
    <property type="match status" value="1"/>
</dbReference>
<evidence type="ECO:0000259" key="4">
    <source>
        <dbReference type="PROSITE" id="PS50893"/>
    </source>
</evidence>
<dbReference type="InterPro" id="IPR027417">
    <property type="entry name" value="P-loop_NTPase"/>
</dbReference>
<dbReference type="SUPFAM" id="SSF52540">
    <property type="entry name" value="P-loop containing nucleoside triphosphate hydrolases"/>
    <property type="match status" value="1"/>
</dbReference>
<accession>A0A832G710</accession>
<dbReference type="GO" id="GO:0005524">
    <property type="term" value="F:ATP binding"/>
    <property type="evidence" value="ECO:0007669"/>
    <property type="project" value="UniProtKB-KW"/>
</dbReference>
<evidence type="ECO:0000313" key="5">
    <source>
        <dbReference type="EMBL" id="HGT48115.1"/>
    </source>
</evidence>
<proteinExistence type="predicted"/>
<feature type="domain" description="ABC transporter" evidence="4">
    <location>
        <begin position="9"/>
        <end position="247"/>
    </location>
</feature>
<evidence type="ECO:0000256" key="3">
    <source>
        <dbReference type="ARBA" id="ARBA00022840"/>
    </source>
</evidence>
<name>A0A832G710_9BACT</name>
<dbReference type="PROSITE" id="PS00211">
    <property type="entry name" value="ABC_TRANSPORTER_1"/>
    <property type="match status" value="1"/>
</dbReference>
<dbReference type="InterPro" id="IPR003439">
    <property type="entry name" value="ABC_transporter-like_ATP-bd"/>
</dbReference>
<dbReference type="SMART" id="SM00382">
    <property type="entry name" value="AAA"/>
    <property type="match status" value="1"/>
</dbReference>
<keyword evidence="3 5" id="KW-0067">ATP-binding</keyword>
<protein>
    <submittedName>
        <fullName evidence="5">ATP-binding cassette domain-containing protein</fullName>
    </submittedName>
</protein>
<dbReference type="GO" id="GO:0055085">
    <property type="term" value="P:transmembrane transport"/>
    <property type="evidence" value="ECO:0007669"/>
    <property type="project" value="UniProtKB-ARBA"/>
</dbReference>
<dbReference type="PROSITE" id="PS50893">
    <property type="entry name" value="ABC_TRANSPORTER_2"/>
    <property type="match status" value="1"/>
</dbReference>
<keyword evidence="1" id="KW-0813">Transport</keyword>
<gene>
    <name evidence="5" type="ORF">ENS56_08770</name>
</gene>
<dbReference type="PANTHER" id="PTHR43776">
    <property type="entry name" value="TRANSPORT ATP-BINDING PROTEIN"/>
    <property type="match status" value="1"/>
</dbReference>
<dbReference type="InterPro" id="IPR017871">
    <property type="entry name" value="ABC_transporter-like_CS"/>
</dbReference>
<reference evidence="5" key="1">
    <citation type="journal article" date="2020" name="mSystems">
        <title>Genome- and Community-Level Interaction Insights into Carbon Utilization and Element Cycling Functions of Hydrothermarchaeota in Hydrothermal Sediment.</title>
        <authorList>
            <person name="Zhou Z."/>
            <person name="Liu Y."/>
            <person name="Xu W."/>
            <person name="Pan J."/>
            <person name="Luo Z.H."/>
            <person name="Li M."/>
        </authorList>
    </citation>
    <scope>NUCLEOTIDE SEQUENCE [LARGE SCALE GENOMIC DNA]</scope>
    <source>
        <strain evidence="5">SpSt-500</strain>
    </source>
</reference>
<sequence length="275" mass="31007">MNNMNRIILKCENVSYESIDENIFSNQKKVILENISFEVYENEILSIAGESGSGKTTLGKILSGILKPNAGAIKYFFNQNNYDKYISSVQFLFQNNGELINPFRSVESVLREAIQKAGKNAFVKSVDELLRMFSLPESIKTQKGYTLSGGQQQRVALARILAVNPKLIILDEPFSAQDKESVDNLVSIIKKIRNDSGKSIICISHDIKVLKKISDRLLIMKDGKVVEIGDAQKIFSNPQNEFTKFLIKASELELTAEEVETFLKKCEQNQRNQNS</sequence>